<keyword evidence="3" id="KW-1185">Reference proteome</keyword>
<comment type="caution">
    <text evidence="2">The sequence shown here is derived from an EMBL/GenBank/DDBJ whole genome shotgun (WGS) entry which is preliminary data.</text>
</comment>
<reference evidence="2 3" key="1">
    <citation type="submission" date="2019-07" db="EMBL/GenBank/DDBJ databases">
        <title>Genomic Encyclopedia of Archaeal and Bacterial Type Strains, Phase II (KMG-II): from individual species to whole genera.</title>
        <authorList>
            <person name="Goeker M."/>
        </authorList>
    </citation>
    <scope>NUCLEOTIDE SEQUENCE [LARGE SCALE GENOMIC DNA]</scope>
    <source>
        <strain evidence="2 3">ATCC BAA-1139</strain>
    </source>
</reference>
<sequence>MHNFNDTDREKKSGRIRLPDNPGNLSNEALSQLEHVVKSAVKDGYVSCPAGWKVAKDAGVSRLDVGAMIDKLGIRVTDCQLGCFSVKKTAYTGSVTEPVSEPVVCRVEALGENGELTCSSVFALARELNVKPMSVADAANVRGYKIRQCQLGCF</sequence>
<evidence type="ECO:0000313" key="3">
    <source>
        <dbReference type="Proteomes" id="UP000319449"/>
    </source>
</evidence>
<gene>
    <name evidence="2" type="ORF">JN12_04036</name>
</gene>
<dbReference type="AlphaFoldDB" id="A0A562V029"/>
<feature type="compositionally biased region" description="Basic and acidic residues" evidence="1">
    <location>
        <begin position="1"/>
        <end position="13"/>
    </location>
</feature>
<dbReference type="Proteomes" id="UP000319449">
    <property type="component" value="Unassembled WGS sequence"/>
</dbReference>
<dbReference type="EMBL" id="VLLN01000054">
    <property type="protein sequence ID" value="TWJ11271.1"/>
    <property type="molecule type" value="Genomic_DNA"/>
</dbReference>
<accession>A0A562V029</accession>
<name>A0A562V029_9BACT</name>
<proteinExistence type="predicted"/>
<evidence type="ECO:0000313" key="2">
    <source>
        <dbReference type="EMBL" id="TWJ11271.1"/>
    </source>
</evidence>
<protein>
    <submittedName>
        <fullName evidence="2">Uncharacterized protein</fullName>
    </submittedName>
</protein>
<dbReference type="OrthoDB" id="5420904at2"/>
<organism evidence="2 3">
    <name type="scientific">Geobacter argillaceus</name>
    <dbReference type="NCBI Taxonomy" id="345631"/>
    <lineage>
        <taxon>Bacteria</taxon>
        <taxon>Pseudomonadati</taxon>
        <taxon>Thermodesulfobacteriota</taxon>
        <taxon>Desulfuromonadia</taxon>
        <taxon>Geobacterales</taxon>
        <taxon>Geobacteraceae</taxon>
        <taxon>Geobacter</taxon>
    </lineage>
</organism>
<evidence type="ECO:0000256" key="1">
    <source>
        <dbReference type="SAM" id="MobiDB-lite"/>
    </source>
</evidence>
<feature type="region of interest" description="Disordered" evidence="1">
    <location>
        <begin position="1"/>
        <end position="25"/>
    </location>
</feature>
<dbReference type="RefSeq" id="WP_145026299.1">
    <property type="nucleotide sequence ID" value="NZ_VLLN01000054.1"/>
</dbReference>